<dbReference type="InterPro" id="IPR050855">
    <property type="entry name" value="NDM-1-like"/>
</dbReference>
<protein>
    <submittedName>
        <fullName evidence="2">MBL fold metallo-hydrolase</fullName>
    </submittedName>
</protein>
<evidence type="ECO:0000313" key="2">
    <source>
        <dbReference type="EMBL" id="HIZ06344.1"/>
    </source>
</evidence>
<dbReference type="InterPro" id="IPR036866">
    <property type="entry name" value="RibonucZ/Hydroxyglut_hydro"/>
</dbReference>
<dbReference type="Pfam" id="PF00753">
    <property type="entry name" value="Lactamase_B"/>
    <property type="match status" value="1"/>
</dbReference>
<proteinExistence type="predicted"/>
<dbReference type="InterPro" id="IPR001279">
    <property type="entry name" value="Metallo-B-lactamas"/>
</dbReference>
<dbReference type="Proteomes" id="UP000824024">
    <property type="component" value="Unassembled WGS sequence"/>
</dbReference>
<reference evidence="2" key="1">
    <citation type="journal article" date="2021" name="PeerJ">
        <title>Extensive microbial diversity within the chicken gut microbiome revealed by metagenomics and culture.</title>
        <authorList>
            <person name="Gilroy R."/>
            <person name="Ravi A."/>
            <person name="Getino M."/>
            <person name="Pursley I."/>
            <person name="Horton D.L."/>
            <person name="Alikhan N.F."/>
            <person name="Baker D."/>
            <person name="Gharbi K."/>
            <person name="Hall N."/>
            <person name="Watson M."/>
            <person name="Adriaenssens E.M."/>
            <person name="Foster-Nyarko E."/>
            <person name="Jarju S."/>
            <person name="Secka A."/>
            <person name="Antonio M."/>
            <person name="Oren A."/>
            <person name="Chaudhuri R.R."/>
            <person name="La Ragione R."/>
            <person name="Hildebrand F."/>
            <person name="Pallen M.J."/>
        </authorList>
    </citation>
    <scope>NUCLEOTIDE SEQUENCE</scope>
    <source>
        <strain evidence="2">CHK192-9172</strain>
    </source>
</reference>
<name>A0A9D2D0N3_9FIRM</name>
<dbReference type="PANTHER" id="PTHR42951">
    <property type="entry name" value="METALLO-BETA-LACTAMASE DOMAIN-CONTAINING"/>
    <property type="match status" value="1"/>
</dbReference>
<evidence type="ECO:0000259" key="1">
    <source>
        <dbReference type="SMART" id="SM00849"/>
    </source>
</evidence>
<organism evidence="2 3">
    <name type="scientific">Candidatus Eubacterium avistercoris</name>
    <dbReference type="NCBI Taxonomy" id="2838567"/>
    <lineage>
        <taxon>Bacteria</taxon>
        <taxon>Bacillati</taxon>
        <taxon>Bacillota</taxon>
        <taxon>Clostridia</taxon>
        <taxon>Eubacteriales</taxon>
        <taxon>Eubacteriaceae</taxon>
        <taxon>Eubacterium</taxon>
    </lineage>
</organism>
<dbReference type="AlphaFoldDB" id="A0A9D2D0N3"/>
<comment type="caution">
    <text evidence="2">The sequence shown here is derived from an EMBL/GenBank/DDBJ whole genome shotgun (WGS) entry which is preliminary data.</text>
</comment>
<dbReference type="EMBL" id="DXCH01000005">
    <property type="protein sequence ID" value="HIZ06344.1"/>
    <property type="molecule type" value="Genomic_DNA"/>
</dbReference>
<dbReference type="SMART" id="SM00849">
    <property type="entry name" value="Lactamase_B"/>
    <property type="match status" value="1"/>
</dbReference>
<evidence type="ECO:0000313" key="3">
    <source>
        <dbReference type="Proteomes" id="UP000824024"/>
    </source>
</evidence>
<feature type="domain" description="Metallo-beta-lactamase" evidence="1">
    <location>
        <begin position="18"/>
        <end position="175"/>
    </location>
</feature>
<sequence length="222" mass="25247">MGDIINFSENFYILEDGRVRQFLICGEKEALLIDTGFPDSHVPEDVRKITDLPVKVILTHGDMDHTGGLKDFGECWLNQRDWHLIPEGIKLHDIREGDVFSCGGYRLEALEIPGHTFGSIAFADREKKLLLPGDSVQKGGPIFMFGDHRSLDLYLESQEKLLGIMEQVESVLPCHHEYPIGPEYIERNLLDARALKKGELAGEKHPVLPCCSYKGKWTEFYY</sequence>
<accession>A0A9D2D0N3</accession>
<reference evidence="2" key="2">
    <citation type="submission" date="2021-04" db="EMBL/GenBank/DDBJ databases">
        <authorList>
            <person name="Gilroy R."/>
        </authorList>
    </citation>
    <scope>NUCLEOTIDE SEQUENCE</scope>
    <source>
        <strain evidence="2">CHK192-9172</strain>
    </source>
</reference>
<gene>
    <name evidence="2" type="ORF">IAA08_00235</name>
</gene>
<dbReference type="Gene3D" id="3.60.15.10">
    <property type="entry name" value="Ribonuclease Z/Hydroxyacylglutathione hydrolase-like"/>
    <property type="match status" value="1"/>
</dbReference>
<dbReference type="SUPFAM" id="SSF56281">
    <property type="entry name" value="Metallo-hydrolase/oxidoreductase"/>
    <property type="match status" value="1"/>
</dbReference>